<organism evidence="1 2">
    <name type="scientific">Rhizophagus irregularis</name>
    <dbReference type="NCBI Taxonomy" id="588596"/>
    <lineage>
        <taxon>Eukaryota</taxon>
        <taxon>Fungi</taxon>
        <taxon>Fungi incertae sedis</taxon>
        <taxon>Mucoromycota</taxon>
        <taxon>Glomeromycotina</taxon>
        <taxon>Glomeromycetes</taxon>
        <taxon>Glomerales</taxon>
        <taxon>Glomeraceae</taxon>
        <taxon>Rhizophagus</taxon>
    </lineage>
</organism>
<comment type="caution">
    <text evidence="1">The sequence shown here is derived from an EMBL/GenBank/DDBJ whole genome shotgun (WGS) entry which is preliminary data.</text>
</comment>
<gene>
    <name evidence="1" type="ORF">RhiirA5_43549</name>
</gene>
<name>A0A2N0P593_9GLOM</name>
<proteinExistence type="predicted"/>
<protein>
    <submittedName>
        <fullName evidence="1">Uncharacterized protein</fullName>
    </submittedName>
</protein>
<dbReference type="Proteomes" id="UP000232722">
    <property type="component" value="Unassembled WGS sequence"/>
</dbReference>
<accession>A0A2N0P593</accession>
<reference evidence="1 2" key="1">
    <citation type="submission" date="2016-04" db="EMBL/GenBank/DDBJ databases">
        <title>Genome analyses suggest a sexual origin of heterokaryosis in a supposedly ancient asexual fungus.</title>
        <authorList>
            <person name="Ropars J."/>
            <person name="Sedzielewska K."/>
            <person name="Noel J."/>
            <person name="Charron P."/>
            <person name="Farinelli L."/>
            <person name="Marton T."/>
            <person name="Kruger M."/>
            <person name="Pelin A."/>
            <person name="Brachmann A."/>
            <person name="Corradi N."/>
        </authorList>
    </citation>
    <scope>NUCLEOTIDE SEQUENCE [LARGE SCALE GENOMIC DNA]</scope>
    <source>
        <strain evidence="1 2">A5</strain>
    </source>
</reference>
<dbReference type="AlphaFoldDB" id="A0A2N0P593"/>
<reference evidence="1 2" key="2">
    <citation type="submission" date="2017-09" db="EMBL/GenBank/DDBJ databases">
        <title>Extensive intraspecific genome diversity in a model arbuscular mycorrhizal fungus.</title>
        <authorList>
            <person name="Chen E.C."/>
            <person name="Morin E."/>
            <person name="Beaudet D."/>
            <person name="Noel J."/>
            <person name="Ndikumana S."/>
            <person name="Charron P."/>
            <person name="St-Onge C."/>
            <person name="Giorgi J."/>
            <person name="Grigoriev I.V."/>
            <person name="Roux C."/>
            <person name="Martin F.M."/>
            <person name="Corradi N."/>
        </authorList>
    </citation>
    <scope>NUCLEOTIDE SEQUENCE [LARGE SCALE GENOMIC DNA]</scope>
    <source>
        <strain evidence="1 2">A5</strain>
    </source>
</reference>
<dbReference type="EMBL" id="LLXJ01001476">
    <property type="protein sequence ID" value="PKC02000.1"/>
    <property type="molecule type" value="Genomic_DNA"/>
</dbReference>
<evidence type="ECO:0000313" key="1">
    <source>
        <dbReference type="EMBL" id="PKC02000.1"/>
    </source>
</evidence>
<evidence type="ECO:0000313" key="2">
    <source>
        <dbReference type="Proteomes" id="UP000232722"/>
    </source>
</evidence>
<sequence>MPKLDKKFYLFRALQSSKTSNMRCLLSTRNIRPIPGQINSNKNMIYHLQNLQ</sequence>